<dbReference type="PANTHER" id="PTHR22799:SF6">
    <property type="entry name" value="C-TYPE LECTIN DOMAIN FAMILY 4 MEMBER M-LIKE"/>
    <property type="match status" value="1"/>
</dbReference>
<dbReference type="InterPro" id="IPR016187">
    <property type="entry name" value="CTDL_fold"/>
</dbReference>
<dbReference type="Pfam" id="PF00059">
    <property type="entry name" value="Lectin_C"/>
    <property type="match status" value="1"/>
</dbReference>
<dbReference type="SUPFAM" id="SSF56436">
    <property type="entry name" value="C-type lectin-like"/>
    <property type="match status" value="1"/>
</dbReference>
<feature type="domain" description="C-type lectin" evidence="3">
    <location>
        <begin position="32"/>
        <end position="148"/>
    </location>
</feature>
<accession>A0A8J5N3R6</accession>
<sequence length="152" mass="17722">MEGLQQQILQLKEQTQPSCFFRKEFFLLERRYLLSSTEKKKVSWADARHLVPQRKEAAIILKTLYSLISLLNSFNVVEHLWLGGSDLATEGIWHDVSSKPINVRSSLWNKNQPDNHQGNENCIHLSYSEGKYGWNDNKCVTNYNFICEHQPI</sequence>
<keyword evidence="2" id="KW-1015">Disulfide bond</keyword>
<dbReference type="InterPro" id="IPR001304">
    <property type="entry name" value="C-type_lectin-like"/>
</dbReference>
<evidence type="ECO:0000259" key="3">
    <source>
        <dbReference type="PROSITE" id="PS50041"/>
    </source>
</evidence>
<reference evidence="4" key="1">
    <citation type="journal article" date="2021" name="Sci. Adv.">
        <title>The American lobster genome reveals insights on longevity, neural, and immune adaptations.</title>
        <authorList>
            <person name="Polinski J.M."/>
            <person name="Zimin A.V."/>
            <person name="Clark K.F."/>
            <person name="Kohn A.B."/>
            <person name="Sadowski N."/>
            <person name="Timp W."/>
            <person name="Ptitsyn A."/>
            <person name="Khanna P."/>
            <person name="Romanova D.Y."/>
            <person name="Williams P."/>
            <person name="Greenwood S.J."/>
            <person name="Moroz L.L."/>
            <person name="Walt D.R."/>
            <person name="Bodnar A.G."/>
        </authorList>
    </citation>
    <scope>NUCLEOTIDE SEQUENCE</scope>
    <source>
        <strain evidence="4">GMGI-L3</strain>
    </source>
</reference>
<evidence type="ECO:0000313" key="4">
    <source>
        <dbReference type="EMBL" id="KAG7172632.1"/>
    </source>
</evidence>
<dbReference type="AlphaFoldDB" id="A0A8J5N3R6"/>
<protein>
    <submittedName>
        <fullName evidence="4">C-type lectin domain family 4 member F-like 2</fullName>
    </submittedName>
</protein>
<organism evidence="4 5">
    <name type="scientific">Homarus americanus</name>
    <name type="common">American lobster</name>
    <dbReference type="NCBI Taxonomy" id="6706"/>
    <lineage>
        <taxon>Eukaryota</taxon>
        <taxon>Metazoa</taxon>
        <taxon>Ecdysozoa</taxon>
        <taxon>Arthropoda</taxon>
        <taxon>Crustacea</taxon>
        <taxon>Multicrustacea</taxon>
        <taxon>Malacostraca</taxon>
        <taxon>Eumalacostraca</taxon>
        <taxon>Eucarida</taxon>
        <taxon>Decapoda</taxon>
        <taxon>Pleocyemata</taxon>
        <taxon>Astacidea</taxon>
        <taxon>Nephropoidea</taxon>
        <taxon>Nephropidae</taxon>
        <taxon>Homarus</taxon>
    </lineage>
</organism>
<proteinExistence type="predicted"/>
<dbReference type="InterPro" id="IPR016186">
    <property type="entry name" value="C-type_lectin-like/link_sf"/>
</dbReference>
<keyword evidence="5" id="KW-1185">Reference proteome</keyword>
<keyword evidence="1" id="KW-0430">Lectin</keyword>
<gene>
    <name evidence="4" type="primary">Clec4F-L2</name>
    <name evidence="4" type="ORF">Hamer_G006843</name>
</gene>
<dbReference type="GO" id="GO:0030246">
    <property type="term" value="F:carbohydrate binding"/>
    <property type="evidence" value="ECO:0007669"/>
    <property type="project" value="UniProtKB-KW"/>
</dbReference>
<comment type="caution">
    <text evidence="4">The sequence shown here is derived from an EMBL/GenBank/DDBJ whole genome shotgun (WGS) entry which is preliminary data.</text>
</comment>
<dbReference type="Proteomes" id="UP000747542">
    <property type="component" value="Unassembled WGS sequence"/>
</dbReference>
<name>A0A8J5N3R6_HOMAM</name>
<dbReference type="Gene3D" id="3.10.100.10">
    <property type="entry name" value="Mannose-Binding Protein A, subunit A"/>
    <property type="match status" value="1"/>
</dbReference>
<dbReference type="SMART" id="SM00034">
    <property type="entry name" value="CLECT"/>
    <property type="match status" value="1"/>
</dbReference>
<dbReference type="EMBL" id="JAHLQT010010484">
    <property type="protein sequence ID" value="KAG7172632.1"/>
    <property type="molecule type" value="Genomic_DNA"/>
</dbReference>
<evidence type="ECO:0000256" key="1">
    <source>
        <dbReference type="ARBA" id="ARBA00022734"/>
    </source>
</evidence>
<evidence type="ECO:0000256" key="2">
    <source>
        <dbReference type="ARBA" id="ARBA00023157"/>
    </source>
</evidence>
<evidence type="ECO:0000313" key="5">
    <source>
        <dbReference type="Proteomes" id="UP000747542"/>
    </source>
</evidence>
<dbReference type="PROSITE" id="PS50041">
    <property type="entry name" value="C_TYPE_LECTIN_2"/>
    <property type="match status" value="1"/>
</dbReference>
<dbReference type="PANTHER" id="PTHR22799">
    <property type="entry name" value="TETRANECTIN-RELATED"/>
    <property type="match status" value="1"/>
</dbReference>
<dbReference type="InterPro" id="IPR018378">
    <property type="entry name" value="C-type_lectin_CS"/>
</dbReference>
<dbReference type="InterPro" id="IPR051663">
    <property type="entry name" value="CLec_Tetranectin-domain"/>
</dbReference>
<dbReference type="PROSITE" id="PS00615">
    <property type="entry name" value="C_TYPE_LECTIN_1"/>
    <property type="match status" value="1"/>
</dbReference>